<dbReference type="Pfam" id="PF00593">
    <property type="entry name" value="TonB_dep_Rec_b-barrel"/>
    <property type="match status" value="1"/>
</dbReference>
<evidence type="ECO:0000256" key="9">
    <source>
        <dbReference type="ARBA" id="ARBA00023237"/>
    </source>
</evidence>
<evidence type="ECO:0000256" key="2">
    <source>
        <dbReference type="ARBA" id="ARBA00022448"/>
    </source>
</evidence>
<protein>
    <submittedName>
        <fullName evidence="15">TonB-dependent receptor</fullName>
    </submittedName>
</protein>
<evidence type="ECO:0000256" key="4">
    <source>
        <dbReference type="ARBA" id="ARBA00022692"/>
    </source>
</evidence>
<keyword evidence="9 10" id="KW-0998">Cell outer membrane</keyword>
<dbReference type="PROSITE" id="PS52016">
    <property type="entry name" value="TONB_DEPENDENT_REC_3"/>
    <property type="match status" value="1"/>
</dbReference>
<keyword evidence="16" id="KW-1185">Reference proteome</keyword>
<dbReference type="InterPro" id="IPR036942">
    <property type="entry name" value="Beta-barrel_TonB_sf"/>
</dbReference>
<evidence type="ECO:0000256" key="3">
    <source>
        <dbReference type="ARBA" id="ARBA00022452"/>
    </source>
</evidence>
<dbReference type="InterPro" id="IPR037066">
    <property type="entry name" value="Plug_dom_sf"/>
</dbReference>
<dbReference type="PANTHER" id="PTHR30069:SF29">
    <property type="entry name" value="HEMOGLOBIN AND HEMOGLOBIN-HAPTOGLOBIN-BINDING PROTEIN 1-RELATED"/>
    <property type="match status" value="1"/>
</dbReference>
<dbReference type="Gene3D" id="2.170.130.10">
    <property type="entry name" value="TonB-dependent receptor, plug domain"/>
    <property type="match status" value="1"/>
</dbReference>
<keyword evidence="8 15" id="KW-0675">Receptor</keyword>
<dbReference type="InterPro" id="IPR039426">
    <property type="entry name" value="TonB-dep_rcpt-like"/>
</dbReference>
<evidence type="ECO:0000256" key="11">
    <source>
        <dbReference type="RuleBase" id="RU003357"/>
    </source>
</evidence>
<dbReference type="Proteomes" id="UP000245762">
    <property type="component" value="Unassembled WGS sequence"/>
</dbReference>
<evidence type="ECO:0000256" key="1">
    <source>
        <dbReference type="ARBA" id="ARBA00004571"/>
    </source>
</evidence>
<evidence type="ECO:0000256" key="12">
    <source>
        <dbReference type="SAM" id="SignalP"/>
    </source>
</evidence>
<dbReference type="InterPro" id="IPR012910">
    <property type="entry name" value="Plug_dom"/>
</dbReference>
<evidence type="ECO:0000259" key="13">
    <source>
        <dbReference type="Pfam" id="PF00593"/>
    </source>
</evidence>
<evidence type="ECO:0000256" key="5">
    <source>
        <dbReference type="ARBA" id="ARBA00022729"/>
    </source>
</evidence>
<feature type="chain" id="PRO_5016407601" evidence="12">
    <location>
        <begin position="26"/>
        <end position="810"/>
    </location>
</feature>
<keyword evidence="2 10" id="KW-0813">Transport</keyword>
<keyword evidence="3 10" id="KW-1134">Transmembrane beta strand</keyword>
<dbReference type="PANTHER" id="PTHR30069">
    <property type="entry name" value="TONB-DEPENDENT OUTER MEMBRANE RECEPTOR"/>
    <property type="match status" value="1"/>
</dbReference>
<name>A0A316L583_9FLAO</name>
<evidence type="ECO:0000259" key="14">
    <source>
        <dbReference type="Pfam" id="PF07715"/>
    </source>
</evidence>
<dbReference type="RefSeq" id="WP_109660588.1">
    <property type="nucleotide sequence ID" value="NZ_QGEG01000001.1"/>
</dbReference>
<keyword evidence="6 11" id="KW-0798">TonB box</keyword>
<comment type="caution">
    <text evidence="15">The sequence shown here is derived from an EMBL/GenBank/DDBJ whole genome shotgun (WGS) entry which is preliminary data.</text>
</comment>
<evidence type="ECO:0000313" key="15">
    <source>
        <dbReference type="EMBL" id="PWL40089.1"/>
    </source>
</evidence>
<dbReference type="EMBL" id="QGEG01000001">
    <property type="protein sequence ID" value="PWL40089.1"/>
    <property type="molecule type" value="Genomic_DNA"/>
</dbReference>
<evidence type="ECO:0000256" key="7">
    <source>
        <dbReference type="ARBA" id="ARBA00023136"/>
    </source>
</evidence>
<keyword evidence="5 12" id="KW-0732">Signal</keyword>
<dbReference type="AlphaFoldDB" id="A0A316L583"/>
<keyword evidence="7 10" id="KW-0472">Membrane</keyword>
<gene>
    <name evidence="15" type="ORF">DKG77_04485</name>
</gene>
<dbReference type="InterPro" id="IPR000531">
    <property type="entry name" value="Beta-barrel_TonB"/>
</dbReference>
<dbReference type="OrthoDB" id="9764669at2"/>
<dbReference type="Pfam" id="PF07715">
    <property type="entry name" value="Plug"/>
    <property type="match status" value="1"/>
</dbReference>
<accession>A0A316L583</accession>
<feature type="signal peptide" evidence="12">
    <location>
        <begin position="1"/>
        <end position="25"/>
    </location>
</feature>
<evidence type="ECO:0000256" key="10">
    <source>
        <dbReference type="PROSITE-ProRule" id="PRU01360"/>
    </source>
</evidence>
<comment type="subcellular location">
    <subcellularLocation>
        <location evidence="1 10">Cell outer membrane</location>
        <topology evidence="1 10">Multi-pass membrane protein</topology>
    </subcellularLocation>
</comment>
<comment type="similarity">
    <text evidence="10 11">Belongs to the TonB-dependent receptor family.</text>
</comment>
<dbReference type="GO" id="GO:0044718">
    <property type="term" value="P:siderophore transmembrane transport"/>
    <property type="evidence" value="ECO:0007669"/>
    <property type="project" value="TreeGrafter"/>
</dbReference>
<dbReference type="Gene3D" id="2.40.170.20">
    <property type="entry name" value="TonB-dependent receptor, beta-barrel domain"/>
    <property type="match status" value="1"/>
</dbReference>
<feature type="domain" description="TonB-dependent receptor plug" evidence="14">
    <location>
        <begin position="119"/>
        <end position="226"/>
    </location>
</feature>
<dbReference type="GO" id="GO:0009279">
    <property type="term" value="C:cell outer membrane"/>
    <property type="evidence" value="ECO:0007669"/>
    <property type="project" value="UniProtKB-SubCell"/>
</dbReference>
<feature type="domain" description="TonB-dependent receptor-like beta-barrel" evidence="13">
    <location>
        <begin position="317"/>
        <end position="783"/>
    </location>
</feature>
<evidence type="ECO:0000313" key="16">
    <source>
        <dbReference type="Proteomes" id="UP000245762"/>
    </source>
</evidence>
<dbReference type="SUPFAM" id="SSF56935">
    <property type="entry name" value="Porins"/>
    <property type="match status" value="1"/>
</dbReference>
<dbReference type="GO" id="GO:0015344">
    <property type="term" value="F:siderophore uptake transmembrane transporter activity"/>
    <property type="evidence" value="ECO:0007669"/>
    <property type="project" value="TreeGrafter"/>
</dbReference>
<evidence type="ECO:0000256" key="8">
    <source>
        <dbReference type="ARBA" id="ARBA00023170"/>
    </source>
</evidence>
<organism evidence="15 16">
    <name type="scientific">Flagellimonas aquimarina</name>
    <dbReference type="NCBI Taxonomy" id="2201895"/>
    <lineage>
        <taxon>Bacteria</taxon>
        <taxon>Pseudomonadati</taxon>
        <taxon>Bacteroidota</taxon>
        <taxon>Flavobacteriia</taxon>
        <taxon>Flavobacteriales</taxon>
        <taxon>Flavobacteriaceae</taxon>
        <taxon>Flagellimonas</taxon>
    </lineage>
</organism>
<evidence type="ECO:0000256" key="6">
    <source>
        <dbReference type="ARBA" id="ARBA00023077"/>
    </source>
</evidence>
<keyword evidence="4 10" id="KW-0812">Transmembrane</keyword>
<proteinExistence type="inferred from homology"/>
<reference evidence="15 16" key="1">
    <citation type="submission" date="2018-05" db="EMBL/GenBank/DDBJ databases">
        <title>Complete genome sequence of Flagellimonas aquimarina ECD12 isolated from seaweed Ecklonia cava.</title>
        <authorList>
            <person name="Choi S."/>
            <person name="Seong C."/>
        </authorList>
    </citation>
    <scope>NUCLEOTIDE SEQUENCE [LARGE SCALE GENOMIC DNA]</scope>
    <source>
        <strain evidence="15 16">ECD12</strain>
    </source>
</reference>
<sequence>MQFLSNMRSTGFALLFLFTSFTVFSQEITVLDADSGNPVANIAIYNRDKSRTAISDFNGKSDLGVFSKNERITFRHISYEVYNTTKAQINKKGNRVYLTLKLEELQEVVMSVSKWEQQKKDIPQKIESIDARTISFINPQTSADVLQNSGKVFVQKSQLGGGSPMIRGFATNRVLLSVDGVRMNNAIFRGGNIQNVISVDPFTIKNTEVIFGPGSVIYGSDAIGGVMNFFTQKPRFSFTDSLTFSGNVNYRYASANNENTAHVDFNLGQQKWASYTSFTYNDFDDLVMGEHGPDEYLRNSFVARENGTDVLVNNDNPRKQITSGYDQINFLQKFTYKPNNTWNYDLGLYYSETSDFSRYDRLVRPNSEGDGLRSAEWFYGPQKWFMANFQLTKKGKNKFYDGVKLTTAYQRFVESRNDRDFQEVDRFTTKEKVDALSINLDFENKKIGDLRLYYGAEYIFNKVNSEGSQENIETNIVSRAASRYPNGATWQTFAGYINGEYKLKPNFTLLSGARYSQVWVDAQFDTTFFPFPFDEADLITGAFTGSAGFSWFPKADLQITLNGSTGFRAPNIDDIGKVFDSEPGSVVVPNPDLEPEYAYNAEMGIRKNFKDKLVLKGAAFYSYLVDALVRRDFEFNGQTEILYNGELSNVQAIQNAAKAYVYGFELGLEAFLTENWSLTSNLTLTEGTEEDDNGTDSPARHVAPTFGDFHVVWQNQKLKADVFLNYNGEISYDDLALSERSKEFIYAIDENGNPFSPSWYTLNFRSQYQISNALKTTMSLENITNQRYRTYSSGIVAPGINLILGLGYTF</sequence>